<dbReference type="InterPro" id="IPR053151">
    <property type="entry name" value="RNase_H-like"/>
</dbReference>
<protein>
    <recommendedName>
        <fullName evidence="2">RNase H type-1 domain-containing protein</fullName>
    </recommendedName>
</protein>
<keyword evidence="1" id="KW-0812">Transmembrane</keyword>
<dbReference type="InterPro" id="IPR002156">
    <property type="entry name" value="RNaseH_domain"/>
</dbReference>
<sequence length="169" mass="18562">MATGWAALSALILVRLVQVLYLMFLSLGGNLFGNSKSRPKFSSQRIEASFSPQVAEALAISRGLQLAIDTGLHPCRIESDEKIVVDWINNGEVLCSEIGNVIADIRSLLENEHCVSLNFISKKANQVAHVLVKNGLTCAEDLFWLEEFPPLLVLLLRLSAVFVCNSCFS</sequence>
<keyword evidence="1" id="KW-0472">Membrane</keyword>
<organism evidence="3 4">
    <name type="scientific">Dipteronia sinensis</name>
    <dbReference type="NCBI Taxonomy" id="43782"/>
    <lineage>
        <taxon>Eukaryota</taxon>
        <taxon>Viridiplantae</taxon>
        <taxon>Streptophyta</taxon>
        <taxon>Embryophyta</taxon>
        <taxon>Tracheophyta</taxon>
        <taxon>Spermatophyta</taxon>
        <taxon>Magnoliopsida</taxon>
        <taxon>eudicotyledons</taxon>
        <taxon>Gunneridae</taxon>
        <taxon>Pentapetalae</taxon>
        <taxon>rosids</taxon>
        <taxon>malvids</taxon>
        <taxon>Sapindales</taxon>
        <taxon>Sapindaceae</taxon>
        <taxon>Hippocastanoideae</taxon>
        <taxon>Acereae</taxon>
        <taxon>Dipteronia</taxon>
    </lineage>
</organism>
<proteinExistence type="predicted"/>
<keyword evidence="1" id="KW-1133">Transmembrane helix</keyword>
<dbReference type="EMBL" id="JANJYJ010000004">
    <property type="protein sequence ID" value="KAK3218732.1"/>
    <property type="molecule type" value="Genomic_DNA"/>
</dbReference>
<dbReference type="InterPro" id="IPR044730">
    <property type="entry name" value="RNase_H-like_dom_plant"/>
</dbReference>
<dbReference type="GO" id="GO:0004523">
    <property type="term" value="F:RNA-DNA hybrid ribonuclease activity"/>
    <property type="evidence" value="ECO:0007669"/>
    <property type="project" value="InterPro"/>
</dbReference>
<dbReference type="SUPFAM" id="SSF53098">
    <property type="entry name" value="Ribonuclease H-like"/>
    <property type="match status" value="1"/>
</dbReference>
<reference evidence="3" key="1">
    <citation type="journal article" date="2023" name="Plant J.">
        <title>Genome sequences and population genomics provide insights into the demographic history, inbreeding, and mutation load of two 'living fossil' tree species of Dipteronia.</title>
        <authorList>
            <person name="Feng Y."/>
            <person name="Comes H.P."/>
            <person name="Chen J."/>
            <person name="Zhu S."/>
            <person name="Lu R."/>
            <person name="Zhang X."/>
            <person name="Li P."/>
            <person name="Qiu J."/>
            <person name="Olsen K.M."/>
            <person name="Qiu Y."/>
        </authorList>
    </citation>
    <scope>NUCLEOTIDE SEQUENCE</scope>
    <source>
        <strain evidence="3">NBL</strain>
    </source>
</reference>
<accession>A0AAE0AIK6</accession>
<feature type="domain" description="RNase H type-1" evidence="2">
    <location>
        <begin position="42"/>
        <end position="134"/>
    </location>
</feature>
<dbReference type="PANTHER" id="PTHR47723:SF19">
    <property type="entry name" value="POLYNUCLEOTIDYL TRANSFERASE, RIBONUCLEASE H-LIKE SUPERFAMILY PROTEIN"/>
    <property type="match status" value="1"/>
</dbReference>
<dbReference type="InterPro" id="IPR036397">
    <property type="entry name" value="RNaseH_sf"/>
</dbReference>
<dbReference type="Gene3D" id="3.30.420.10">
    <property type="entry name" value="Ribonuclease H-like superfamily/Ribonuclease H"/>
    <property type="match status" value="1"/>
</dbReference>
<gene>
    <name evidence="3" type="ORF">Dsin_012702</name>
</gene>
<feature type="transmembrane region" description="Helical" evidence="1">
    <location>
        <begin position="6"/>
        <end position="32"/>
    </location>
</feature>
<evidence type="ECO:0000256" key="1">
    <source>
        <dbReference type="SAM" id="Phobius"/>
    </source>
</evidence>
<keyword evidence="4" id="KW-1185">Reference proteome</keyword>
<evidence type="ECO:0000313" key="4">
    <source>
        <dbReference type="Proteomes" id="UP001281410"/>
    </source>
</evidence>
<name>A0AAE0AIK6_9ROSI</name>
<dbReference type="CDD" id="cd06222">
    <property type="entry name" value="RNase_H_like"/>
    <property type="match status" value="1"/>
</dbReference>
<dbReference type="GO" id="GO:0003676">
    <property type="term" value="F:nucleic acid binding"/>
    <property type="evidence" value="ECO:0007669"/>
    <property type="project" value="InterPro"/>
</dbReference>
<comment type="caution">
    <text evidence="3">The sequence shown here is derived from an EMBL/GenBank/DDBJ whole genome shotgun (WGS) entry which is preliminary data.</text>
</comment>
<evidence type="ECO:0000313" key="3">
    <source>
        <dbReference type="EMBL" id="KAK3218732.1"/>
    </source>
</evidence>
<dbReference type="PANTHER" id="PTHR47723">
    <property type="entry name" value="OS05G0353850 PROTEIN"/>
    <property type="match status" value="1"/>
</dbReference>
<evidence type="ECO:0000259" key="2">
    <source>
        <dbReference type="Pfam" id="PF13456"/>
    </source>
</evidence>
<dbReference type="Pfam" id="PF13456">
    <property type="entry name" value="RVT_3"/>
    <property type="match status" value="1"/>
</dbReference>
<dbReference type="InterPro" id="IPR012337">
    <property type="entry name" value="RNaseH-like_sf"/>
</dbReference>
<dbReference type="Proteomes" id="UP001281410">
    <property type="component" value="Unassembled WGS sequence"/>
</dbReference>
<dbReference type="AlphaFoldDB" id="A0AAE0AIK6"/>